<evidence type="ECO:0000256" key="6">
    <source>
        <dbReference type="ARBA" id="ARBA00022960"/>
    </source>
</evidence>
<keyword evidence="14" id="KW-1185">Reference proteome</keyword>
<evidence type="ECO:0000256" key="2">
    <source>
        <dbReference type="ARBA" id="ARBA00005992"/>
    </source>
</evidence>
<dbReference type="Proteomes" id="UP000316225">
    <property type="component" value="Unassembled WGS sequence"/>
</dbReference>
<comment type="similarity">
    <text evidence="2">Belongs to the YkuD family.</text>
</comment>
<keyword evidence="5" id="KW-0378">Hydrolase</keyword>
<evidence type="ECO:0000256" key="7">
    <source>
        <dbReference type="ARBA" id="ARBA00022984"/>
    </source>
</evidence>
<evidence type="ECO:0000256" key="11">
    <source>
        <dbReference type="SAM" id="SignalP"/>
    </source>
</evidence>
<sequence length="268" mass="28478">MRLAPLMLAMGLGVAACAPTTTPTTMPTESATPAVYGARTDTGPNGEPIEIHAVRAAYLNDRNTRQRVAYNGSEAPGTIVVDPYARLLYHVLPNGEAMRFGVAVGKAGLNFQGNASINRKAAWPSWVPTANMVRTQPELYGHLKGGLKGGVDNPLGSRALYLYQGGQDTMYRIHGTMDPSSVGKATSAGCIRMFNQDVMDLFNEIPNGTKVKVRTQAESIAMEGPMVQTRDGYLVPANEYQQATGAPVPSTTIQTANGSPVQSAVPAR</sequence>
<dbReference type="GO" id="GO:0071972">
    <property type="term" value="F:peptidoglycan L,D-transpeptidase activity"/>
    <property type="evidence" value="ECO:0007669"/>
    <property type="project" value="TreeGrafter"/>
</dbReference>
<accession>A0A562NVD6</accession>
<dbReference type="PROSITE" id="PS52029">
    <property type="entry name" value="LD_TPASE"/>
    <property type="match status" value="1"/>
</dbReference>
<organism evidence="13 14">
    <name type="scientific">Paracoccus sulfuroxidans</name>
    <dbReference type="NCBI Taxonomy" id="384678"/>
    <lineage>
        <taxon>Bacteria</taxon>
        <taxon>Pseudomonadati</taxon>
        <taxon>Pseudomonadota</taxon>
        <taxon>Alphaproteobacteria</taxon>
        <taxon>Rhodobacterales</taxon>
        <taxon>Paracoccaceae</taxon>
        <taxon>Paracoccus</taxon>
    </lineage>
</organism>
<dbReference type="GO" id="GO:0016757">
    <property type="term" value="F:glycosyltransferase activity"/>
    <property type="evidence" value="ECO:0007669"/>
    <property type="project" value="UniProtKB-KW"/>
</dbReference>
<evidence type="ECO:0000313" key="13">
    <source>
        <dbReference type="EMBL" id="TWI35666.1"/>
    </source>
</evidence>
<feature type="compositionally biased region" description="Low complexity" evidence="10">
    <location>
        <begin position="23"/>
        <end position="34"/>
    </location>
</feature>
<evidence type="ECO:0000259" key="12">
    <source>
        <dbReference type="PROSITE" id="PS52029"/>
    </source>
</evidence>
<evidence type="ECO:0000256" key="5">
    <source>
        <dbReference type="ARBA" id="ARBA00022801"/>
    </source>
</evidence>
<keyword evidence="11" id="KW-0732">Signal</keyword>
<dbReference type="UniPathway" id="UPA00219"/>
<keyword evidence="13" id="KW-0449">Lipoprotein</keyword>
<dbReference type="InterPro" id="IPR005490">
    <property type="entry name" value="LD_TPept_cat_dom"/>
</dbReference>
<comment type="pathway">
    <text evidence="1 9">Cell wall biogenesis; peptidoglycan biosynthesis.</text>
</comment>
<dbReference type="Gene3D" id="2.40.440.10">
    <property type="entry name" value="L,D-transpeptidase catalytic domain-like"/>
    <property type="match status" value="1"/>
</dbReference>
<comment type="caution">
    <text evidence="13">The sequence shown here is derived from an EMBL/GenBank/DDBJ whole genome shotgun (WGS) entry which is preliminary data.</text>
</comment>
<evidence type="ECO:0000256" key="8">
    <source>
        <dbReference type="ARBA" id="ARBA00023316"/>
    </source>
</evidence>
<evidence type="ECO:0000256" key="9">
    <source>
        <dbReference type="PROSITE-ProRule" id="PRU01373"/>
    </source>
</evidence>
<dbReference type="GO" id="GO:0005576">
    <property type="term" value="C:extracellular region"/>
    <property type="evidence" value="ECO:0007669"/>
    <property type="project" value="TreeGrafter"/>
</dbReference>
<dbReference type="FunFam" id="2.40.440.10:FF:000002">
    <property type="entry name" value="L,D-transpeptidase ErfK/SrfK"/>
    <property type="match status" value="1"/>
</dbReference>
<feature type="compositionally biased region" description="Polar residues" evidence="10">
    <location>
        <begin position="246"/>
        <end position="262"/>
    </location>
</feature>
<keyword evidence="6 9" id="KW-0133">Cell shape</keyword>
<protein>
    <submittedName>
        <fullName evidence="13">Lipoprotein-anchoring transpeptidase ErfK/SrfK</fullName>
    </submittedName>
</protein>
<evidence type="ECO:0000256" key="10">
    <source>
        <dbReference type="SAM" id="MobiDB-lite"/>
    </source>
</evidence>
<dbReference type="AlphaFoldDB" id="A0A562NVD6"/>
<proteinExistence type="inferred from homology"/>
<feature type="region of interest" description="Disordered" evidence="10">
    <location>
        <begin position="23"/>
        <end position="47"/>
    </location>
</feature>
<gene>
    <name evidence="13" type="ORF">IQ24_01023</name>
</gene>
<dbReference type="SUPFAM" id="SSF141523">
    <property type="entry name" value="L,D-transpeptidase catalytic domain-like"/>
    <property type="match status" value="1"/>
</dbReference>
<feature type="chain" id="PRO_5021840491" evidence="11">
    <location>
        <begin position="19"/>
        <end position="268"/>
    </location>
</feature>
<keyword evidence="4" id="KW-0808">Transferase</keyword>
<dbReference type="InterPro" id="IPR038063">
    <property type="entry name" value="Transpep_catalytic_dom"/>
</dbReference>
<dbReference type="GO" id="GO:0018104">
    <property type="term" value="P:peptidoglycan-protein cross-linking"/>
    <property type="evidence" value="ECO:0007669"/>
    <property type="project" value="TreeGrafter"/>
</dbReference>
<evidence type="ECO:0000256" key="1">
    <source>
        <dbReference type="ARBA" id="ARBA00004752"/>
    </source>
</evidence>
<dbReference type="GO" id="GO:0071555">
    <property type="term" value="P:cell wall organization"/>
    <property type="evidence" value="ECO:0007669"/>
    <property type="project" value="UniProtKB-UniRule"/>
</dbReference>
<feature type="active site" description="Nucleophile" evidence="9">
    <location>
        <position position="190"/>
    </location>
</feature>
<keyword evidence="7 9" id="KW-0573">Peptidoglycan synthesis</keyword>
<dbReference type="PANTHER" id="PTHR30582:SF24">
    <property type="entry name" value="L,D-TRANSPEPTIDASE ERFK_SRFK-RELATED"/>
    <property type="match status" value="1"/>
</dbReference>
<dbReference type="PROSITE" id="PS51257">
    <property type="entry name" value="PROKAR_LIPOPROTEIN"/>
    <property type="match status" value="1"/>
</dbReference>
<feature type="region of interest" description="Disordered" evidence="10">
    <location>
        <begin position="246"/>
        <end position="268"/>
    </location>
</feature>
<keyword evidence="8 9" id="KW-0961">Cell wall biogenesis/degradation</keyword>
<dbReference type="EMBL" id="VLKU01000003">
    <property type="protein sequence ID" value="TWI35666.1"/>
    <property type="molecule type" value="Genomic_DNA"/>
</dbReference>
<keyword evidence="3" id="KW-0328">Glycosyltransferase</keyword>
<dbReference type="RefSeq" id="WP_145396740.1">
    <property type="nucleotide sequence ID" value="NZ_VLKU01000003.1"/>
</dbReference>
<dbReference type="PANTHER" id="PTHR30582">
    <property type="entry name" value="L,D-TRANSPEPTIDASE"/>
    <property type="match status" value="1"/>
</dbReference>
<evidence type="ECO:0000313" key="14">
    <source>
        <dbReference type="Proteomes" id="UP000316225"/>
    </source>
</evidence>
<dbReference type="CDD" id="cd16913">
    <property type="entry name" value="YkuD_like"/>
    <property type="match status" value="1"/>
</dbReference>
<name>A0A562NVD6_9RHOB</name>
<feature type="signal peptide" evidence="11">
    <location>
        <begin position="1"/>
        <end position="18"/>
    </location>
</feature>
<dbReference type="InterPro" id="IPR050979">
    <property type="entry name" value="LD-transpeptidase"/>
</dbReference>
<dbReference type="GO" id="GO:0008360">
    <property type="term" value="P:regulation of cell shape"/>
    <property type="evidence" value="ECO:0007669"/>
    <property type="project" value="UniProtKB-UniRule"/>
</dbReference>
<dbReference type="OrthoDB" id="9795305at2"/>
<reference evidence="13 14" key="1">
    <citation type="journal article" date="2015" name="Stand. Genomic Sci.">
        <title>Genomic Encyclopedia of Bacterial and Archaeal Type Strains, Phase III: the genomes of soil and plant-associated and newly described type strains.</title>
        <authorList>
            <person name="Whitman W.B."/>
            <person name="Woyke T."/>
            <person name="Klenk H.P."/>
            <person name="Zhou Y."/>
            <person name="Lilburn T.G."/>
            <person name="Beck B.J."/>
            <person name="De Vos P."/>
            <person name="Vandamme P."/>
            <person name="Eisen J.A."/>
            <person name="Garrity G."/>
            <person name="Hugenholtz P."/>
            <person name="Kyrpides N.C."/>
        </authorList>
    </citation>
    <scope>NUCLEOTIDE SEQUENCE [LARGE SCALE GENOMIC DNA]</scope>
    <source>
        <strain evidence="13 14">CGMCC 1.5364</strain>
    </source>
</reference>
<dbReference type="Pfam" id="PF03734">
    <property type="entry name" value="YkuD"/>
    <property type="match status" value="1"/>
</dbReference>
<feature type="domain" description="L,D-TPase catalytic" evidence="12">
    <location>
        <begin position="77"/>
        <end position="214"/>
    </location>
</feature>
<feature type="active site" description="Proton donor/acceptor" evidence="9">
    <location>
        <position position="174"/>
    </location>
</feature>
<evidence type="ECO:0000256" key="3">
    <source>
        <dbReference type="ARBA" id="ARBA00022676"/>
    </source>
</evidence>
<evidence type="ECO:0000256" key="4">
    <source>
        <dbReference type="ARBA" id="ARBA00022679"/>
    </source>
</evidence>